<dbReference type="Pfam" id="PF05433">
    <property type="entry name" value="Rick_17kDa_Anti"/>
    <property type="match status" value="1"/>
</dbReference>
<keyword evidence="5" id="KW-1185">Reference proteome</keyword>
<dbReference type="RefSeq" id="WP_370602402.1">
    <property type="nucleotide sequence ID" value="NZ_JRAA01000002.1"/>
</dbReference>
<dbReference type="PROSITE" id="PS51257">
    <property type="entry name" value="PROKAR_LIPOPROTEIN"/>
    <property type="match status" value="1"/>
</dbReference>
<dbReference type="PANTHER" id="PTHR35603:SF2">
    <property type="entry name" value="OUTER MEMBRANE LIPOPROTEIN"/>
    <property type="match status" value="1"/>
</dbReference>
<evidence type="ECO:0000256" key="1">
    <source>
        <dbReference type="ARBA" id="ARBA00004370"/>
    </source>
</evidence>
<dbReference type="InterPro" id="IPR051407">
    <property type="entry name" value="Bact_OM_lipoprot/Surf_antigen"/>
</dbReference>
<dbReference type="eggNOG" id="COG4520">
    <property type="taxonomic scope" value="Bacteria"/>
</dbReference>
<name>A0A0B0H796_SOVGS</name>
<dbReference type="EMBL" id="JRAA01000002">
    <property type="protein sequence ID" value="KHF24965.1"/>
    <property type="molecule type" value="Genomic_DNA"/>
</dbReference>
<dbReference type="PIRSF" id="PIRSF002721">
    <property type="entry name" value="Surface_antigen_Rickettsia"/>
    <property type="match status" value="1"/>
</dbReference>
<dbReference type="PANTHER" id="PTHR35603">
    <property type="match status" value="1"/>
</dbReference>
<dbReference type="AlphaFoldDB" id="A0A0B0H796"/>
<feature type="domain" description="Glycine zipper 2TM" evidence="3">
    <location>
        <begin position="30"/>
        <end position="70"/>
    </location>
</feature>
<comment type="subcellular location">
    <subcellularLocation>
        <location evidence="1">Membrane</location>
    </subcellularLocation>
</comment>
<reference evidence="4 5" key="1">
    <citation type="journal article" date="2014" name="BMC Genomics">
        <title>The genome of the intracellular bacterium of the coastal bivalve, Solemya velum: a blueprint for thriving in and out of symbiosis.</title>
        <authorList>
            <person name="Dmytrenko O."/>
            <person name="Russell S.L."/>
            <person name="Loo W.T."/>
            <person name="Fontanez K.M."/>
            <person name="Liao L."/>
            <person name="Roeselers G."/>
            <person name="Sharma R."/>
            <person name="Stewart F.J."/>
            <person name="Newton I.L."/>
            <person name="Woyke T."/>
            <person name="Wu D."/>
            <person name="Lang J.M."/>
            <person name="Eisen J.A."/>
            <person name="Cavanaugh C.M."/>
        </authorList>
    </citation>
    <scope>NUCLEOTIDE SEQUENCE [LARGE SCALE GENOMIC DNA]</scope>
    <source>
        <strain evidence="4 5">WH</strain>
    </source>
</reference>
<sequence length="148" mass="15754">MMNKQIFRPTAVALALSLGLTGCMTQQESGTLIGGVLGGVVGSQVGDGTGRDIAIVAGALLGAYIGGEIGRQMDEQDRYRMRNALENNSANETSSWRNDDTGNQYAVTPTSSYGTCREYKTEAIIDGRSETVYGTACRQSDGTWRASN</sequence>
<evidence type="ECO:0000313" key="4">
    <source>
        <dbReference type="EMBL" id="KHF24965.1"/>
    </source>
</evidence>
<keyword evidence="2" id="KW-0472">Membrane</keyword>
<gene>
    <name evidence="4" type="ORF">JV46_08810</name>
</gene>
<accession>A0A0B0H796</accession>
<protein>
    <submittedName>
        <fullName evidence="4">Surface antigen</fullName>
    </submittedName>
</protein>
<dbReference type="GO" id="GO:0019867">
    <property type="term" value="C:outer membrane"/>
    <property type="evidence" value="ECO:0007669"/>
    <property type="project" value="InterPro"/>
</dbReference>
<dbReference type="GeneID" id="86992205"/>
<dbReference type="InterPro" id="IPR008816">
    <property type="entry name" value="Gly_zipper_2TM_dom"/>
</dbReference>
<organism evidence="4 5">
    <name type="scientific">Solemya velum gill symbiont</name>
    <dbReference type="NCBI Taxonomy" id="2340"/>
    <lineage>
        <taxon>Bacteria</taxon>
        <taxon>Pseudomonadati</taxon>
        <taxon>Pseudomonadota</taxon>
        <taxon>Gammaproteobacteria</taxon>
        <taxon>sulfur-oxidizing symbionts</taxon>
    </lineage>
</organism>
<dbReference type="Proteomes" id="UP000030856">
    <property type="component" value="Unassembled WGS sequence"/>
</dbReference>
<evidence type="ECO:0000256" key="2">
    <source>
        <dbReference type="ARBA" id="ARBA00023136"/>
    </source>
</evidence>
<evidence type="ECO:0000259" key="3">
    <source>
        <dbReference type="Pfam" id="PF05433"/>
    </source>
</evidence>
<proteinExistence type="predicted"/>
<comment type="caution">
    <text evidence="4">The sequence shown here is derived from an EMBL/GenBank/DDBJ whole genome shotgun (WGS) entry which is preliminary data.</text>
</comment>
<evidence type="ECO:0000313" key="5">
    <source>
        <dbReference type="Proteomes" id="UP000030856"/>
    </source>
</evidence>
<dbReference type="InterPro" id="IPR016364">
    <property type="entry name" value="Surface_antigen_Rickettsia"/>
</dbReference>